<gene>
    <name evidence="5" type="ORF">Shyd_87930</name>
</gene>
<dbReference type="SUPFAM" id="SSF46689">
    <property type="entry name" value="Homeodomain-like"/>
    <property type="match status" value="1"/>
</dbReference>
<dbReference type="PANTHER" id="PTHR46796">
    <property type="entry name" value="HTH-TYPE TRANSCRIPTIONAL ACTIVATOR RHAS-RELATED"/>
    <property type="match status" value="1"/>
</dbReference>
<name>A0ABQ3PQX7_9ACTN</name>
<evidence type="ECO:0000313" key="6">
    <source>
        <dbReference type="Proteomes" id="UP001052739"/>
    </source>
</evidence>
<keyword evidence="6" id="KW-1185">Reference proteome</keyword>
<dbReference type="SMART" id="SM00342">
    <property type="entry name" value="HTH_ARAC"/>
    <property type="match status" value="1"/>
</dbReference>
<evidence type="ECO:0000256" key="1">
    <source>
        <dbReference type="ARBA" id="ARBA00023015"/>
    </source>
</evidence>
<evidence type="ECO:0000259" key="4">
    <source>
        <dbReference type="PROSITE" id="PS01124"/>
    </source>
</evidence>
<dbReference type="PANTHER" id="PTHR46796:SF15">
    <property type="entry name" value="BLL1074 PROTEIN"/>
    <property type="match status" value="1"/>
</dbReference>
<evidence type="ECO:0000313" key="5">
    <source>
        <dbReference type="EMBL" id="GHI27422.1"/>
    </source>
</evidence>
<sequence length="243" mass="25521">MSRVTSLLVPAGLRPWVAGIDVATAEDAAEDSAESPAEGRPVADVPDHATTLLLRTDERALVFMGPRTRAAYHLAPPGRSCVRIRMRPGRAQALLGRPVSGLADRVLPLGELPGLDLDLLAADPVAALGAALADRPEPSRRLDEAARLLAGSTIGETASRLGIGERRLHVLFTDGTGLSPKHFARIERVRAVLAAGTGRWADIAASAGYYDQSHMTGEFRRFMGVPPAAFAAGARPAATPCTA</sequence>
<dbReference type="InterPro" id="IPR009057">
    <property type="entry name" value="Homeodomain-like_sf"/>
</dbReference>
<dbReference type="InterPro" id="IPR018060">
    <property type="entry name" value="HTH_AraC"/>
</dbReference>
<feature type="domain" description="HTH araC/xylS-type" evidence="4">
    <location>
        <begin position="153"/>
        <end position="233"/>
    </location>
</feature>
<dbReference type="Gene3D" id="1.10.10.60">
    <property type="entry name" value="Homeodomain-like"/>
    <property type="match status" value="1"/>
</dbReference>
<keyword evidence="2" id="KW-0238">DNA-binding</keyword>
<dbReference type="InterPro" id="IPR050204">
    <property type="entry name" value="AraC_XylS_family_regulators"/>
</dbReference>
<evidence type="ECO:0000256" key="2">
    <source>
        <dbReference type="ARBA" id="ARBA00023125"/>
    </source>
</evidence>
<keyword evidence="3" id="KW-0804">Transcription</keyword>
<protein>
    <recommendedName>
        <fullName evidence="4">HTH araC/xylS-type domain-containing protein</fullName>
    </recommendedName>
</protein>
<reference evidence="5" key="1">
    <citation type="submission" date="2024-05" db="EMBL/GenBank/DDBJ databases">
        <title>Whole genome shotgun sequence of Streptomyces hydrogenans NBRC 13475.</title>
        <authorList>
            <person name="Komaki H."/>
            <person name="Tamura T."/>
        </authorList>
    </citation>
    <scope>NUCLEOTIDE SEQUENCE</scope>
    <source>
        <strain evidence="5">NBRC 13475</strain>
    </source>
</reference>
<dbReference type="Pfam" id="PF12833">
    <property type="entry name" value="HTH_18"/>
    <property type="match status" value="1"/>
</dbReference>
<proteinExistence type="predicted"/>
<dbReference type="Proteomes" id="UP001052739">
    <property type="component" value="Unassembled WGS sequence"/>
</dbReference>
<evidence type="ECO:0000256" key="3">
    <source>
        <dbReference type="ARBA" id="ARBA00023163"/>
    </source>
</evidence>
<accession>A0ABQ3PQX7</accession>
<organism evidence="5 6">
    <name type="scientific">Streptomyces hydrogenans</name>
    <dbReference type="NCBI Taxonomy" id="1873719"/>
    <lineage>
        <taxon>Bacteria</taxon>
        <taxon>Bacillati</taxon>
        <taxon>Actinomycetota</taxon>
        <taxon>Actinomycetes</taxon>
        <taxon>Kitasatosporales</taxon>
        <taxon>Streptomycetaceae</taxon>
        <taxon>Streptomyces</taxon>
    </lineage>
</organism>
<comment type="caution">
    <text evidence="5">The sequence shown here is derived from an EMBL/GenBank/DDBJ whole genome shotgun (WGS) entry which is preliminary data.</text>
</comment>
<dbReference type="PROSITE" id="PS01124">
    <property type="entry name" value="HTH_ARAC_FAMILY_2"/>
    <property type="match status" value="1"/>
</dbReference>
<keyword evidence="1" id="KW-0805">Transcription regulation</keyword>
<dbReference type="EMBL" id="BNDW01000117">
    <property type="protein sequence ID" value="GHI27422.1"/>
    <property type="molecule type" value="Genomic_DNA"/>
</dbReference>